<organism evidence="1">
    <name type="scientific">Synechococcus elongatus PCC 11802</name>
    <dbReference type="NCBI Taxonomy" id="2283154"/>
    <lineage>
        <taxon>Bacteria</taxon>
        <taxon>Bacillati</taxon>
        <taxon>Cyanobacteriota</taxon>
        <taxon>Cyanophyceae</taxon>
        <taxon>Synechococcales</taxon>
        <taxon>Synechococcaceae</taxon>
        <taxon>Synechococcus</taxon>
    </lineage>
</organism>
<dbReference type="RefSeq" id="WP_208677838.1">
    <property type="nucleotide sequence ID" value="NZ_CP034671.2"/>
</dbReference>
<dbReference type="InterPro" id="IPR029063">
    <property type="entry name" value="SAM-dependent_MTases_sf"/>
</dbReference>
<name>A0AAT9JRM6_SYNEL</name>
<keyword evidence="1" id="KW-0489">Methyltransferase</keyword>
<dbReference type="EC" id="2.1.1.-" evidence="1"/>
<dbReference type="EMBL" id="CP034671">
    <property type="protein sequence ID" value="QFZ91672.2"/>
    <property type="molecule type" value="Genomic_DNA"/>
</dbReference>
<dbReference type="AlphaFoldDB" id="A0AAT9JRM6"/>
<evidence type="ECO:0000313" key="1">
    <source>
        <dbReference type="EMBL" id="QFZ91672.2"/>
    </source>
</evidence>
<dbReference type="PANTHER" id="PTHR43861">
    <property type="entry name" value="TRANS-ACONITATE 2-METHYLTRANSFERASE-RELATED"/>
    <property type="match status" value="1"/>
</dbReference>
<dbReference type="Gene3D" id="3.40.50.150">
    <property type="entry name" value="Vaccinia Virus protein VP39"/>
    <property type="match status" value="1"/>
</dbReference>
<keyword evidence="1" id="KW-0808">Transferase</keyword>
<protein>
    <submittedName>
        <fullName evidence="1">Class I SAM-dependent methyltransferase</fullName>
        <ecNumber evidence="1">2.1.1.-</ecNumber>
    </submittedName>
</protein>
<dbReference type="SUPFAM" id="SSF53335">
    <property type="entry name" value="S-adenosyl-L-methionine-dependent methyltransferases"/>
    <property type="match status" value="1"/>
</dbReference>
<sequence>MVNEERLTIDNLVVAIRREAAQLPNLEEESFIVNSTCSQQSMTELATAIATTMQAVEDLALPRLSRHSSSRNWLKKFLEKLSLKILNRIERRRCQAELTLLKNLRLIHLFQLQLQADLKSVQDTTSQTVNYHIQYLHRQVTQAANTPKIDQALESLLETFYYQFEDKYRGTVDSVRHRLRPYLNRLLSSKGPLTIVDLGCGRGEWLTLIKELGHRGRGIDCNSKFVELCRQQDLEVELGEVGAWLHAQPSQSIDVISAFHVIEHLSFPTLADWMKEISRVLKPQGWLLLETPNMSQFQVGLVDFYRDPTHIQRIHPQTLQTLLECLDFAMVETAYVNALGDLIEWMPTQEVVLQHPGQFASLPADLAIIARKPA</sequence>
<gene>
    <name evidence="1" type="ORF">EKO22_04110</name>
</gene>
<dbReference type="GO" id="GO:0032259">
    <property type="term" value="P:methylation"/>
    <property type="evidence" value="ECO:0007669"/>
    <property type="project" value="UniProtKB-KW"/>
</dbReference>
<accession>A0AAT9JRM6</accession>
<dbReference type="CDD" id="cd02440">
    <property type="entry name" value="AdoMet_MTases"/>
    <property type="match status" value="1"/>
</dbReference>
<dbReference type="GO" id="GO:0008168">
    <property type="term" value="F:methyltransferase activity"/>
    <property type="evidence" value="ECO:0007669"/>
    <property type="project" value="UniProtKB-KW"/>
</dbReference>
<reference evidence="1" key="1">
    <citation type="submission" date="2024-01" db="EMBL/GenBank/DDBJ databases">
        <title>Synechococcus elongatus PCC 11802, a close yet different native of Synechococcus elongatus PCC 11801.</title>
        <authorList>
            <person name="Jaiswal D."/>
            <person name="Sengupta A."/>
            <person name="Sengupta S."/>
            <person name="Pakrasi H.B."/>
            <person name="Wangikar P."/>
        </authorList>
    </citation>
    <scope>NUCLEOTIDE SEQUENCE</scope>
    <source>
        <strain evidence="1">PCC 11802</strain>
    </source>
</reference>
<proteinExistence type="predicted"/>
<dbReference type="Pfam" id="PF13489">
    <property type="entry name" value="Methyltransf_23"/>
    <property type="match status" value="1"/>
</dbReference>